<comment type="catalytic activity">
    <reaction evidence="4">
        <text>L-proline + NAD(+) = (S)-1-pyrroline-5-carboxylate + NADH + 2 H(+)</text>
        <dbReference type="Rhea" id="RHEA:14105"/>
        <dbReference type="ChEBI" id="CHEBI:15378"/>
        <dbReference type="ChEBI" id="CHEBI:17388"/>
        <dbReference type="ChEBI" id="CHEBI:57540"/>
        <dbReference type="ChEBI" id="CHEBI:57945"/>
        <dbReference type="ChEBI" id="CHEBI:60039"/>
        <dbReference type="EC" id="1.5.1.2"/>
    </reaction>
</comment>
<feature type="domain" description="Pyrroline-5-carboxylate reductase dimerisation" evidence="7">
    <location>
        <begin position="159"/>
        <end position="261"/>
    </location>
</feature>
<dbReference type="EMBL" id="JH611164">
    <property type="protein sequence ID" value="EJP73967.1"/>
    <property type="molecule type" value="Genomic_DNA"/>
</dbReference>
<dbReference type="EC" id="1.5.1.2" evidence="4"/>
<dbReference type="PANTHER" id="PTHR11645:SF0">
    <property type="entry name" value="PYRROLINE-5-CARBOXYLATE REDUCTASE 3"/>
    <property type="match status" value="1"/>
</dbReference>
<sequence length="265" mass="29677">MKNILFYGSGNISSSIIEGLLKCGYKKKNIFAYTRNISTRNKLKKLKINSISKKDLLNNGHKIDIYVLGVKPKDYKKAVIEILNINQAPNLVSLCAGIKTKNIAALSDKLKVVRVMPNTSCSSLNGISGIYNHNFSKTNYVYIKNLFKKLGEVIELEHEAGLNDITALFGSGPAYFFYILKVYEKRINKLVNNEKLSKKIIRTLLQGVSDSIDDDKTLDDLIDEVSSKKGTTEAAIKELKRLHFLKNFDAGIKAALIRAKEISEN</sequence>
<dbReference type="GO" id="GO:0004735">
    <property type="term" value="F:pyrroline-5-carboxylate reductase activity"/>
    <property type="evidence" value="ECO:0007669"/>
    <property type="project" value="UniProtKB-UniRule"/>
</dbReference>
<keyword evidence="2 4" id="KW-0521">NADP</keyword>
<evidence type="ECO:0000313" key="8">
    <source>
        <dbReference type="EMBL" id="EJP73967.1"/>
    </source>
</evidence>
<dbReference type="Gene3D" id="3.40.50.720">
    <property type="entry name" value="NAD(P)-binding Rossmann-like Domain"/>
    <property type="match status" value="1"/>
</dbReference>
<evidence type="ECO:0000256" key="3">
    <source>
        <dbReference type="ARBA" id="ARBA00023002"/>
    </source>
</evidence>
<evidence type="ECO:0000256" key="5">
    <source>
        <dbReference type="PIRSR" id="PIRSR000193-1"/>
    </source>
</evidence>
<organism evidence="8 9">
    <name type="scientific">SAR86 cluster bacterium SAR86B</name>
    <dbReference type="NCBI Taxonomy" id="1123867"/>
    <lineage>
        <taxon>Bacteria</taxon>
        <taxon>Pseudomonadati</taxon>
        <taxon>Pseudomonadota</taxon>
        <taxon>Gammaproteobacteria</taxon>
        <taxon>SAR86 cluster</taxon>
    </lineage>
</organism>
<evidence type="ECO:0000259" key="7">
    <source>
        <dbReference type="Pfam" id="PF14748"/>
    </source>
</evidence>
<name>J4V6B5_9GAMM</name>
<comment type="similarity">
    <text evidence="1 4">Belongs to the pyrroline-5-carboxylate reductase family.</text>
</comment>
<keyword evidence="4" id="KW-0028">Amino-acid biosynthesis</keyword>
<dbReference type="InterPro" id="IPR036291">
    <property type="entry name" value="NAD(P)-bd_dom_sf"/>
</dbReference>
<dbReference type="InterPro" id="IPR029036">
    <property type="entry name" value="P5CR_dimer"/>
</dbReference>
<dbReference type="Pfam" id="PF03807">
    <property type="entry name" value="F420_oxidored"/>
    <property type="match status" value="1"/>
</dbReference>
<reference evidence="8 9" key="1">
    <citation type="journal article" date="2012" name="ISME J.">
        <title>Genomic insights to SAR86, an abundant and uncultivated marine bacterial lineage.</title>
        <authorList>
            <person name="Dupont C.L."/>
            <person name="Rusch D.B."/>
            <person name="Yooseph S."/>
            <person name="Lombardo M.J."/>
            <person name="Richter R.A."/>
            <person name="Valas R."/>
            <person name="Novotny M."/>
            <person name="Yee-Greenbaum J."/>
            <person name="Selengut J.D."/>
            <person name="Haft D.H."/>
            <person name="Halpern A.L."/>
            <person name="Lasken R.S."/>
            <person name="Nealson K."/>
            <person name="Friedman R."/>
            <person name="Venter J.C."/>
        </authorList>
    </citation>
    <scope>NUCLEOTIDE SEQUENCE [LARGE SCALE GENOMIC DNA]</scope>
</reference>
<dbReference type="HOGENOM" id="CLU_042344_4_1_6"/>
<dbReference type="InterPro" id="IPR028939">
    <property type="entry name" value="P5C_Rdtase_cat_N"/>
</dbReference>
<keyword evidence="3 4" id="KW-0560">Oxidoreductase</keyword>
<dbReference type="AlphaFoldDB" id="J4V6B5"/>
<dbReference type="SUPFAM" id="SSF48179">
    <property type="entry name" value="6-phosphogluconate dehydrogenase C-terminal domain-like"/>
    <property type="match status" value="1"/>
</dbReference>
<proteinExistence type="inferred from homology"/>
<evidence type="ECO:0000256" key="1">
    <source>
        <dbReference type="ARBA" id="ARBA00005525"/>
    </source>
</evidence>
<dbReference type="HAMAP" id="MF_01925">
    <property type="entry name" value="P5C_reductase"/>
    <property type="match status" value="1"/>
</dbReference>
<dbReference type="Pfam" id="PF14748">
    <property type="entry name" value="P5CR_dimer"/>
    <property type="match status" value="1"/>
</dbReference>
<evidence type="ECO:0000259" key="6">
    <source>
        <dbReference type="Pfam" id="PF03807"/>
    </source>
</evidence>
<keyword evidence="4" id="KW-0641">Proline biosynthesis</keyword>
<evidence type="ECO:0000256" key="2">
    <source>
        <dbReference type="ARBA" id="ARBA00022857"/>
    </source>
</evidence>
<comment type="subcellular location">
    <subcellularLocation>
        <location evidence="4">Cytoplasm</location>
    </subcellularLocation>
</comment>
<dbReference type="InterPro" id="IPR000304">
    <property type="entry name" value="Pyrroline-COOH_reductase"/>
</dbReference>
<dbReference type="UniPathway" id="UPA00098">
    <property type="reaction ID" value="UER00361"/>
</dbReference>
<feature type="domain" description="Pyrroline-5-carboxylate reductase catalytic N-terminal" evidence="6">
    <location>
        <begin position="4"/>
        <end position="96"/>
    </location>
</feature>
<comment type="function">
    <text evidence="4">Catalyzes the reduction of 1-pyrroline-5-carboxylate (PCA) to L-proline.</text>
</comment>
<keyword evidence="4" id="KW-0963">Cytoplasm</keyword>
<dbReference type="PANTHER" id="PTHR11645">
    <property type="entry name" value="PYRROLINE-5-CARBOXYLATE REDUCTASE"/>
    <property type="match status" value="1"/>
</dbReference>
<evidence type="ECO:0000313" key="9">
    <source>
        <dbReference type="Proteomes" id="UP000010116"/>
    </source>
</evidence>
<dbReference type="Gene3D" id="1.10.3730.10">
    <property type="entry name" value="ProC C-terminal domain-like"/>
    <property type="match status" value="1"/>
</dbReference>
<evidence type="ECO:0000256" key="4">
    <source>
        <dbReference type="HAMAP-Rule" id="MF_01925"/>
    </source>
</evidence>
<accession>J4V6B5</accession>
<gene>
    <name evidence="4" type="primary">proC</name>
    <name evidence="8" type="ORF">NT02SARS_0481</name>
</gene>
<dbReference type="Proteomes" id="UP000010116">
    <property type="component" value="Unassembled WGS sequence"/>
</dbReference>
<dbReference type="GO" id="GO:0055129">
    <property type="term" value="P:L-proline biosynthetic process"/>
    <property type="evidence" value="ECO:0007669"/>
    <property type="project" value="UniProtKB-UniRule"/>
</dbReference>
<comment type="pathway">
    <text evidence="4">Amino-acid biosynthesis; L-proline biosynthesis; L-proline from L-glutamate 5-semialdehyde: step 1/1.</text>
</comment>
<dbReference type="SUPFAM" id="SSF51735">
    <property type="entry name" value="NAD(P)-binding Rossmann-fold domains"/>
    <property type="match status" value="1"/>
</dbReference>
<comment type="catalytic activity">
    <reaction evidence="4">
        <text>L-proline + NADP(+) = (S)-1-pyrroline-5-carboxylate + NADPH + 2 H(+)</text>
        <dbReference type="Rhea" id="RHEA:14109"/>
        <dbReference type="ChEBI" id="CHEBI:15378"/>
        <dbReference type="ChEBI" id="CHEBI:17388"/>
        <dbReference type="ChEBI" id="CHEBI:57783"/>
        <dbReference type="ChEBI" id="CHEBI:58349"/>
        <dbReference type="ChEBI" id="CHEBI:60039"/>
        <dbReference type="EC" id="1.5.1.2"/>
    </reaction>
</comment>
<dbReference type="GO" id="GO:0005737">
    <property type="term" value="C:cytoplasm"/>
    <property type="evidence" value="ECO:0007669"/>
    <property type="project" value="UniProtKB-SubCell"/>
</dbReference>
<dbReference type="InterPro" id="IPR008927">
    <property type="entry name" value="6-PGluconate_DH-like_C_sf"/>
</dbReference>
<feature type="binding site" evidence="5">
    <location>
        <position position="34"/>
    </location>
    <ligand>
        <name>NADP(+)</name>
        <dbReference type="ChEBI" id="CHEBI:58349"/>
    </ligand>
</feature>
<dbReference type="PIRSF" id="PIRSF000193">
    <property type="entry name" value="Pyrrol-5-carb_rd"/>
    <property type="match status" value="1"/>
</dbReference>
<protein>
    <recommendedName>
        <fullName evidence="4">Pyrroline-5-carboxylate reductase</fullName>
        <shortName evidence="4">P5C reductase</shortName>
        <shortName evidence="4">P5CR</shortName>
        <ecNumber evidence="4">1.5.1.2</ecNumber>
    </recommendedName>
    <alternativeName>
        <fullName evidence="4">PCA reductase</fullName>
    </alternativeName>
</protein>